<comment type="caution">
    <text evidence="2">The sequence shown here is derived from an EMBL/GenBank/DDBJ whole genome shotgun (WGS) entry which is preliminary data.</text>
</comment>
<name>A0AAD7NDZ3_9AGAR</name>
<reference evidence="2" key="1">
    <citation type="submission" date="2023-03" db="EMBL/GenBank/DDBJ databases">
        <title>Massive genome expansion in bonnet fungi (Mycena s.s.) driven by repeated elements and novel gene families across ecological guilds.</title>
        <authorList>
            <consortium name="Lawrence Berkeley National Laboratory"/>
            <person name="Harder C.B."/>
            <person name="Miyauchi S."/>
            <person name="Viragh M."/>
            <person name="Kuo A."/>
            <person name="Thoen E."/>
            <person name="Andreopoulos B."/>
            <person name="Lu D."/>
            <person name="Skrede I."/>
            <person name="Drula E."/>
            <person name="Henrissat B."/>
            <person name="Morin E."/>
            <person name="Kohler A."/>
            <person name="Barry K."/>
            <person name="LaButti K."/>
            <person name="Morin E."/>
            <person name="Salamov A."/>
            <person name="Lipzen A."/>
            <person name="Mereny Z."/>
            <person name="Hegedus B."/>
            <person name="Baldrian P."/>
            <person name="Stursova M."/>
            <person name="Weitz H."/>
            <person name="Taylor A."/>
            <person name="Grigoriev I.V."/>
            <person name="Nagy L.G."/>
            <person name="Martin F."/>
            <person name="Kauserud H."/>
        </authorList>
    </citation>
    <scope>NUCLEOTIDE SEQUENCE</scope>
    <source>
        <strain evidence="2">CBHHK182m</strain>
    </source>
</reference>
<feature type="compositionally biased region" description="Basic and acidic residues" evidence="1">
    <location>
        <begin position="378"/>
        <end position="406"/>
    </location>
</feature>
<protein>
    <submittedName>
        <fullName evidence="2">Uncharacterized protein</fullName>
    </submittedName>
</protein>
<proteinExistence type="predicted"/>
<gene>
    <name evidence="2" type="ORF">B0H16DRAFT_1457590</name>
</gene>
<dbReference type="Proteomes" id="UP001215598">
    <property type="component" value="Unassembled WGS sequence"/>
</dbReference>
<accession>A0AAD7NDZ3</accession>
<dbReference type="AlphaFoldDB" id="A0AAD7NDZ3"/>
<evidence type="ECO:0000313" key="2">
    <source>
        <dbReference type="EMBL" id="KAJ7758022.1"/>
    </source>
</evidence>
<feature type="region of interest" description="Disordered" evidence="1">
    <location>
        <begin position="1"/>
        <end position="112"/>
    </location>
</feature>
<feature type="region of interest" description="Disordered" evidence="1">
    <location>
        <begin position="376"/>
        <end position="413"/>
    </location>
</feature>
<evidence type="ECO:0000256" key="1">
    <source>
        <dbReference type="SAM" id="MobiDB-lite"/>
    </source>
</evidence>
<sequence length="512" mass="55471">MPLLDMQSASSSAGHPTPAPRPPCPPPPAPHAVFVPRPPPRPPLRSRPYPRRRPPPTPSSSSLSSRPLAILIVPAAPGASRTRTCAGKGGEGKGGGEERGEPRPASPRPPSSSLALRVIWLSSLWVSSPSSYLYHPRRTAPKELGLPLEVPRLIWASSPLESRRYNDWRFSATDLHLHWHLHLRTAREASPVPLLARSRALLPAPRVLFVFSAANRRQADSGVDGREGKRRRGGREGDGEERDAKEEGRDGGRCFFFMDGGEGTVVGSGVDGDGAGAMSMAMSWGDGDGVLGGAVGGDGQARTRYECAARSGLMAHPRARKGISTVSPEVRFAFLGAEAGRWSTSRNSMAGAGSGEPECEGGGCYLRDTRLGDPTMAKLDRQRPDRTARIGVSETDRKEGRGDHGPSFDTPTPKPVERCMYMLREGWPPYQWMDKTRRWVLYGIGLRKRPMVNTRLACHALASGRRAGAHSAEKEGGVRSVARRAAVFREICVKEHARWRAVPGGEELGEMV</sequence>
<dbReference type="EMBL" id="JARKIB010000043">
    <property type="protein sequence ID" value="KAJ7758022.1"/>
    <property type="molecule type" value="Genomic_DNA"/>
</dbReference>
<organism evidence="2 3">
    <name type="scientific">Mycena metata</name>
    <dbReference type="NCBI Taxonomy" id="1033252"/>
    <lineage>
        <taxon>Eukaryota</taxon>
        <taxon>Fungi</taxon>
        <taxon>Dikarya</taxon>
        <taxon>Basidiomycota</taxon>
        <taxon>Agaricomycotina</taxon>
        <taxon>Agaricomycetes</taxon>
        <taxon>Agaricomycetidae</taxon>
        <taxon>Agaricales</taxon>
        <taxon>Marasmiineae</taxon>
        <taxon>Mycenaceae</taxon>
        <taxon>Mycena</taxon>
    </lineage>
</organism>
<feature type="region of interest" description="Disordered" evidence="1">
    <location>
        <begin position="220"/>
        <end position="248"/>
    </location>
</feature>
<keyword evidence="3" id="KW-1185">Reference proteome</keyword>
<feature type="compositionally biased region" description="Basic and acidic residues" evidence="1">
    <location>
        <begin position="90"/>
        <end position="102"/>
    </location>
</feature>
<feature type="compositionally biased region" description="Basic and acidic residues" evidence="1">
    <location>
        <begin position="234"/>
        <end position="248"/>
    </location>
</feature>
<feature type="compositionally biased region" description="Pro residues" evidence="1">
    <location>
        <begin position="17"/>
        <end position="45"/>
    </location>
</feature>
<evidence type="ECO:0000313" key="3">
    <source>
        <dbReference type="Proteomes" id="UP001215598"/>
    </source>
</evidence>